<gene>
    <name evidence="2" type="ORF">ACF1HC_20535</name>
</gene>
<evidence type="ECO:0000313" key="3">
    <source>
        <dbReference type="Proteomes" id="UP001603418"/>
    </source>
</evidence>
<feature type="region of interest" description="Disordered" evidence="1">
    <location>
        <begin position="1"/>
        <end position="31"/>
    </location>
</feature>
<protein>
    <submittedName>
        <fullName evidence="2">Uncharacterized protein</fullName>
    </submittedName>
</protein>
<organism evidence="2 3">
    <name type="scientific">Streptomyces eurythermus</name>
    <dbReference type="NCBI Taxonomy" id="42237"/>
    <lineage>
        <taxon>Bacteria</taxon>
        <taxon>Bacillati</taxon>
        <taxon>Actinomycetota</taxon>
        <taxon>Actinomycetes</taxon>
        <taxon>Kitasatosporales</taxon>
        <taxon>Streptomycetaceae</taxon>
        <taxon>Streptomyces</taxon>
    </lineage>
</organism>
<evidence type="ECO:0000256" key="1">
    <source>
        <dbReference type="SAM" id="MobiDB-lite"/>
    </source>
</evidence>
<accession>A0ABW6YYK0</accession>
<feature type="region of interest" description="Disordered" evidence="1">
    <location>
        <begin position="90"/>
        <end position="113"/>
    </location>
</feature>
<sequence>MSSSGGGCGGDEEKPAAEAEAPASAAPAKPVPPYKITLQKLVRGVPHIDVEVDSKENLRGVFEEVANDWVEKCRPRVAVVPRRIQWGRGPFGLWEEGQPATRSAGRSAYGGGV</sequence>
<name>A0ABW6YYK0_9ACTN</name>
<reference evidence="2 3" key="1">
    <citation type="submission" date="2024-10" db="EMBL/GenBank/DDBJ databases">
        <title>The Natural Products Discovery Center: Release of the First 8490 Sequenced Strains for Exploring Actinobacteria Biosynthetic Diversity.</title>
        <authorList>
            <person name="Kalkreuter E."/>
            <person name="Kautsar S.A."/>
            <person name="Yang D."/>
            <person name="Bader C.D."/>
            <person name="Teijaro C.N."/>
            <person name="Fluegel L."/>
            <person name="Davis C.M."/>
            <person name="Simpson J.R."/>
            <person name="Lauterbach L."/>
            <person name="Steele A.D."/>
            <person name="Gui C."/>
            <person name="Meng S."/>
            <person name="Li G."/>
            <person name="Viehrig K."/>
            <person name="Ye F."/>
            <person name="Su P."/>
            <person name="Kiefer A.F."/>
            <person name="Nichols A."/>
            <person name="Cepeda A.J."/>
            <person name="Yan W."/>
            <person name="Fan B."/>
            <person name="Jiang Y."/>
            <person name="Adhikari A."/>
            <person name="Zheng C.-J."/>
            <person name="Schuster L."/>
            <person name="Cowan T.M."/>
            <person name="Smanski M.J."/>
            <person name="Chevrette M.G."/>
            <person name="De Carvalho L.P.S."/>
            <person name="Shen B."/>
        </authorList>
    </citation>
    <scope>NUCLEOTIDE SEQUENCE [LARGE SCALE GENOMIC DNA]</scope>
    <source>
        <strain evidence="2 3">NPDC013366</strain>
    </source>
</reference>
<evidence type="ECO:0000313" key="2">
    <source>
        <dbReference type="EMBL" id="MFF9883967.1"/>
    </source>
</evidence>
<proteinExistence type="predicted"/>
<dbReference type="RefSeq" id="WP_030775335.1">
    <property type="nucleotide sequence ID" value="NZ_JBFACJ010000012.1"/>
</dbReference>
<comment type="caution">
    <text evidence="2">The sequence shown here is derived from an EMBL/GenBank/DDBJ whole genome shotgun (WGS) entry which is preliminary data.</text>
</comment>
<feature type="compositionally biased region" description="Low complexity" evidence="1">
    <location>
        <begin position="18"/>
        <end position="28"/>
    </location>
</feature>
<dbReference type="Proteomes" id="UP001603418">
    <property type="component" value="Unassembled WGS sequence"/>
</dbReference>
<dbReference type="EMBL" id="JBICBM010000009">
    <property type="protein sequence ID" value="MFF9883967.1"/>
    <property type="molecule type" value="Genomic_DNA"/>
</dbReference>
<keyword evidence="3" id="KW-1185">Reference proteome</keyword>